<evidence type="ECO:0000313" key="1">
    <source>
        <dbReference type="EMBL" id="UYP44324.1"/>
    </source>
</evidence>
<name>A0ABY6HPD1_9ARCH</name>
<accession>A0ABY6HPD1</accession>
<proteinExistence type="predicted"/>
<sequence length="376" mass="43496">MPLGIEIMHWDERLGAEVYCTYPDTLDIQEKTLMQLYSQHEFTGDSGMVSIMTGSTNIASYYTGPETAIYIILVLKIEEDGDTFEEGLVEISRQIMSNLDTETLRSILPPLFQRLSVYPSLNPEQKLALIYSSEVKRMILKRMHEEIILTKSELAIWLKDQHKDMFVDLDNIITSLIKANLVKSSSVKGISSDVLFLAKDTMMIRKPPANLFKDPVDHHLPESLKAAYQGEVRGFFRNYKPSEDDNLLMIDRIILNPQIYEVLKLLREAFVTKNDIEKLRKKGVDDVDGVLRDLWQTKMMGVFKDAQETEYYGLVSDFYIGTYYPRHALNTIRHQYSHNVQNPNALLKAIEIMREEYRAIEKAKKKKEKKSEEIVI</sequence>
<gene>
    <name evidence="1" type="ORF">NEF87_000609</name>
</gene>
<evidence type="ECO:0000313" key="2">
    <source>
        <dbReference type="Proteomes" id="UP001208689"/>
    </source>
</evidence>
<dbReference type="Proteomes" id="UP001208689">
    <property type="component" value="Chromosome"/>
</dbReference>
<reference evidence="1" key="1">
    <citation type="submission" date="2022-09" db="EMBL/GenBank/DDBJ databases">
        <title>Actin cytoskeleton and complex cell architecture in an #Asgard archaeon.</title>
        <authorList>
            <person name="Ponce Toledo R.I."/>
            <person name="Schleper C."/>
            <person name="Rodrigues Oliveira T."/>
            <person name="Wollweber F."/>
            <person name="Xu J."/>
            <person name="Rittmann S."/>
            <person name="Klingl A."/>
            <person name="Pilhofer M."/>
        </authorList>
    </citation>
    <scope>NUCLEOTIDE SEQUENCE</scope>
    <source>
        <strain evidence="1">B-35</strain>
    </source>
</reference>
<dbReference type="EMBL" id="CP104013">
    <property type="protein sequence ID" value="UYP44324.1"/>
    <property type="molecule type" value="Genomic_DNA"/>
</dbReference>
<protein>
    <submittedName>
        <fullName evidence="1">Uncharacterized protein</fullName>
    </submittedName>
</protein>
<organism evidence="1 2">
    <name type="scientific">Candidatus Lokiarchaeum ossiferum</name>
    <dbReference type="NCBI Taxonomy" id="2951803"/>
    <lineage>
        <taxon>Archaea</taxon>
        <taxon>Promethearchaeati</taxon>
        <taxon>Promethearchaeota</taxon>
        <taxon>Promethearchaeia</taxon>
        <taxon>Promethearchaeales</taxon>
        <taxon>Promethearchaeaceae</taxon>
        <taxon>Candidatus Lokiarchaeum</taxon>
    </lineage>
</organism>
<keyword evidence="2" id="KW-1185">Reference proteome</keyword>